<feature type="transmembrane region" description="Helical" evidence="1">
    <location>
        <begin position="196"/>
        <end position="217"/>
    </location>
</feature>
<keyword evidence="1" id="KW-1133">Transmembrane helix</keyword>
<feature type="transmembrane region" description="Helical" evidence="1">
    <location>
        <begin position="223"/>
        <end position="244"/>
    </location>
</feature>
<dbReference type="Pfam" id="PF20152">
    <property type="entry name" value="DUF6534"/>
    <property type="match status" value="1"/>
</dbReference>
<accession>A0A8H6X5T4</accession>
<evidence type="ECO:0000313" key="3">
    <source>
        <dbReference type="EMBL" id="KAF7334546.1"/>
    </source>
</evidence>
<keyword evidence="1" id="KW-0472">Membrane</keyword>
<keyword evidence="1" id="KW-0812">Transmembrane</keyword>
<keyword evidence="4" id="KW-1185">Reference proteome</keyword>
<feature type="transmembrane region" description="Helical" evidence="1">
    <location>
        <begin position="12"/>
        <end position="36"/>
    </location>
</feature>
<sequence length="290" mass="32714">MSSAFDVDNTLGALLIGTLVSYALFGVTTTQAYTYWRRFGEDDSWRMKTFVAAVWHVHRIIRRNIFDSLCLPGAVNLPTQSALQFHSSTTIGSLVSYFIQSFFAYRIYALSKNLWIPCICWTLSLFRVVPPNVVIFACIHEPVHVFIVKWSWLFDAVWAVTAAIDLLIAGTLVFLLHQRRNRSLGGTTIVVDKLILWTIETGVLTSITSITMMAVFLSMRFNFVWMAFFVVIPRLFSNSLFASLNSRAALRRESDHQVTDPKTSPVFEMNSRVISLSVPMSTVTTTSSDG</sequence>
<feature type="domain" description="DUF6534" evidence="2">
    <location>
        <begin position="162"/>
        <end position="248"/>
    </location>
</feature>
<proteinExistence type="predicted"/>
<evidence type="ECO:0000313" key="4">
    <source>
        <dbReference type="Proteomes" id="UP000620124"/>
    </source>
</evidence>
<dbReference type="AlphaFoldDB" id="A0A8H6X5T4"/>
<feature type="transmembrane region" description="Helical" evidence="1">
    <location>
        <begin position="114"/>
        <end position="136"/>
    </location>
</feature>
<gene>
    <name evidence="3" type="ORF">MVEN_02284500</name>
</gene>
<dbReference type="EMBL" id="JACAZI010000026">
    <property type="protein sequence ID" value="KAF7334546.1"/>
    <property type="molecule type" value="Genomic_DNA"/>
</dbReference>
<dbReference type="OrthoDB" id="2868589at2759"/>
<dbReference type="PANTHER" id="PTHR40465">
    <property type="entry name" value="CHROMOSOME 1, WHOLE GENOME SHOTGUN SEQUENCE"/>
    <property type="match status" value="1"/>
</dbReference>
<name>A0A8H6X5T4_9AGAR</name>
<evidence type="ECO:0000259" key="2">
    <source>
        <dbReference type="Pfam" id="PF20152"/>
    </source>
</evidence>
<dbReference type="InterPro" id="IPR045339">
    <property type="entry name" value="DUF6534"/>
</dbReference>
<dbReference type="Proteomes" id="UP000620124">
    <property type="component" value="Unassembled WGS sequence"/>
</dbReference>
<feature type="transmembrane region" description="Helical" evidence="1">
    <location>
        <begin position="156"/>
        <end position="176"/>
    </location>
</feature>
<dbReference type="PANTHER" id="PTHR40465:SF1">
    <property type="entry name" value="DUF6534 DOMAIN-CONTAINING PROTEIN"/>
    <property type="match status" value="1"/>
</dbReference>
<comment type="caution">
    <text evidence="3">The sequence shown here is derived from an EMBL/GenBank/DDBJ whole genome shotgun (WGS) entry which is preliminary data.</text>
</comment>
<organism evidence="3 4">
    <name type="scientific">Mycena venus</name>
    <dbReference type="NCBI Taxonomy" id="2733690"/>
    <lineage>
        <taxon>Eukaryota</taxon>
        <taxon>Fungi</taxon>
        <taxon>Dikarya</taxon>
        <taxon>Basidiomycota</taxon>
        <taxon>Agaricomycotina</taxon>
        <taxon>Agaricomycetes</taxon>
        <taxon>Agaricomycetidae</taxon>
        <taxon>Agaricales</taxon>
        <taxon>Marasmiineae</taxon>
        <taxon>Mycenaceae</taxon>
        <taxon>Mycena</taxon>
    </lineage>
</organism>
<reference evidence="3" key="1">
    <citation type="submission" date="2020-05" db="EMBL/GenBank/DDBJ databases">
        <title>Mycena genomes resolve the evolution of fungal bioluminescence.</title>
        <authorList>
            <person name="Tsai I.J."/>
        </authorList>
    </citation>
    <scope>NUCLEOTIDE SEQUENCE</scope>
    <source>
        <strain evidence="3">CCC161011</strain>
    </source>
</reference>
<protein>
    <recommendedName>
        <fullName evidence="2">DUF6534 domain-containing protein</fullName>
    </recommendedName>
</protein>
<evidence type="ECO:0000256" key="1">
    <source>
        <dbReference type="SAM" id="Phobius"/>
    </source>
</evidence>